<feature type="region of interest" description="Disordered" evidence="1">
    <location>
        <begin position="38"/>
        <end position="192"/>
    </location>
</feature>
<reference evidence="2 3" key="1">
    <citation type="submission" date="2018-06" db="EMBL/GenBank/DDBJ databases">
        <title>A transcriptomic atlas of mushroom development highlights an independent origin of complex multicellularity.</title>
        <authorList>
            <consortium name="DOE Joint Genome Institute"/>
            <person name="Krizsan K."/>
            <person name="Almasi E."/>
            <person name="Merenyi Z."/>
            <person name="Sahu N."/>
            <person name="Viragh M."/>
            <person name="Koszo T."/>
            <person name="Mondo S."/>
            <person name="Kiss B."/>
            <person name="Balint B."/>
            <person name="Kues U."/>
            <person name="Barry K."/>
            <person name="Hegedus J.C."/>
            <person name="Henrissat B."/>
            <person name="Johnson J."/>
            <person name="Lipzen A."/>
            <person name="Ohm R."/>
            <person name="Nagy I."/>
            <person name="Pangilinan J."/>
            <person name="Yan J."/>
            <person name="Xiong Y."/>
            <person name="Grigoriev I.V."/>
            <person name="Hibbett D.S."/>
            <person name="Nagy L.G."/>
        </authorList>
    </citation>
    <scope>NUCLEOTIDE SEQUENCE [LARGE SCALE GENOMIC DNA]</scope>
    <source>
        <strain evidence="2 3">SZMC22713</strain>
    </source>
</reference>
<keyword evidence="3" id="KW-1185">Reference proteome</keyword>
<dbReference type="VEuPathDB" id="FungiDB:BD410DRAFT_234154"/>
<dbReference type="AlphaFoldDB" id="A0A4Y7QLT6"/>
<feature type="compositionally biased region" description="Basic and acidic residues" evidence="1">
    <location>
        <begin position="304"/>
        <end position="318"/>
    </location>
</feature>
<accession>A0A4Y7QLT6</accession>
<feature type="compositionally biased region" description="Basic and acidic residues" evidence="1">
    <location>
        <begin position="116"/>
        <end position="125"/>
    </location>
</feature>
<organism evidence="2 3">
    <name type="scientific">Rickenella mellea</name>
    <dbReference type="NCBI Taxonomy" id="50990"/>
    <lineage>
        <taxon>Eukaryota</taxon>
        <taxon>Fungi</taxon>
        <taxon>Dikarya</taxon>
        <taxon>Basidiomycota</taxon>
        <taxon>Agaricomycotina</taxon>
        <taxon>Agaricomycetes</taxon>
        <taxon>Hymenochaetales</taxon>
        <taxon>Rickenellaceae</taxon>
        <taxon>Rickenella</taxon>
    </lineage>
</organism>
<dbReference type="Proteomes" id="UP000294933">
    <property type="component" value="Unassembled WGS sequence"/>
</dbReference>
<sequence>MRDEFTAIEVPEDYKAEWIEVPDSHRFSLHPADIYHDTPIASSETTKNPVEGSTSEDSSAFISPMRQHGVDGLTGRRDKPGKSGKLVKFGPDTIDIEHKVPLQRPVIPRDVPPQEGSDKADRDPYSPEPDLPGIDPPRSSPPPELRETADPLSGSHGTARPSSVSADLKSIPDTNKSRAAEMAENSSKVVVSSSPPHFYVPALSVPRKPHVAASPGVKSNIETTVGPSAAPSAVPKSPNQRLEQAYIGCLDIIKSQMKFDDETVDILERLKVRGKKGFTFLGTVDGINVRVKYHLGQPSHCSVKIERPNNSAESHDSAKATALKPPTPLPKLKRLREGSDGETAIGKDCESAGGSAKKTRHE</sequence>
<feature type="compositionally biased region" description="Basic and acidic residues" evidence="1">
    <location>
        <begin position="335"/>
        <end position="350"/>
    </location>
</feature>
<feature type="region of interest" description="Disordered" evidence="1">
    <location>
        <begin position="304"/>
        <end position="362"/>
    </location>
</feature>
<proteinExistence type="predicted"/>
<dbReference type="EMBL" id="ML170157">
    <property type="protein sequence ID" value="TDL28614.1"/>
    <property type="molecule type" value="Genomic_DNA"/>
</dbReference>
<gene>
    <name evidence="2" type="ORF">BD410DRAFT_234154</name>
</gene>
<evidence type="ECO:0000313" key="2">
    <source>
        <dbReference type="EMBL" id="TDL28614.1"/>
    </source>
</evidence>
<evidence type="ECO:0000313" key="3">
    <source>
        <dbReference type="Proteomes" id="UP000294933"/>
    </source>
</evidence>
<evidence type="ECO:0000256" key="1">
    <source>
        <dbReference type="SAM" id="MobiDB-lite"/>
    </source>
</evidence>
<feature type="compositionally biased region" description="Pro residues" evidence="1">
    <location>
        <begin position="126"/>
        <end position="143"/>
    </location>
</feature>
<protein>
    <submittedName>
        <fullName evidence="2">Uncharacterized protein</fullName>
    </submittedName>
</protein>
<feature type="compositionally biased region" description="Polar residues" evidence="1">
    <location>
        <begin position="40"/>
        <end position="61"/>
    </location>
</feature>
<name>A0A4Y7QLT6_9AGAM</name>